<reference evidence="1" key="1">
    <citation type="journal article" date="2014" name="Science">
        <title>Plant genetics. Early allopolyploid evolution in the post-Neolithic Brassica napus oilseed genome.</title>
        <authorList>
            <person name="Chalhoub B."/>
            <person name="Denoeud F."/>
            <person name="Liu S."/>
            <person name="Parkin I.A."/>
            <person name="Tang H."/>
            <person name="Wang X."/>
            <person name="Chiquet J."/>
            <person name="Belcram H."/>
            <person name="Tong C."/>
            <person name="Samans B."/>
            <person name="Correa M."/>
            <person name="Da Silva C."/>
            <person name="Just J."/>
            <person name="Falentin C."/>
            <person name="Koh C.S."/>
            <person name="Le Clainche I."/>
            <person name="Bernard M."/>
            <person name="Bento P."/>
            <person name="Noel B."/>
            <person name="Labadie K."/>
            <person name="Alberti A."/>
            <person name="Charles M."/>
            <person name="Arnaud D."/>
            <person name="Guo H."/>
            <person name="Daviaud C."/>
            <person name="Alamery S."/>
            <person name="Jabbari K."/>
            <person name="Zhao M."/>
            <person name="Edger P.P."/>
            <person name="Chelaifa H."/>
            <person name="Tack D."/>
            <person name="Lassalle G."/>
            <person name="Mestiri I."/>
            <person name="Schnel N."/>
            <person name="Le Paslier M.C."/>
            <person name="Fan G."/>
            <person name="Renault V."/>
            <person name="Bayer P.E."/>
            <person name="Golicz A.A."/>
            <person name="Manoli S."/>
            <person name="Lee T.H."/>
            <person name="Thi V.H."/>
            <person name="Chalabi S."/>
            <person name="Hu Q."/>
            <person name="Fan C."/>
            <person name="Tollenaere R."/>
            <person name="Lu Y."/>
            <person name="Battail C."/>
            <person name="Shen J."/>
            <person name="Sidebottom C.H."/>
            <person name="Wang X."/>
            <person name="Canaguier A."/>
            <person name="Chauveau A."/>
            <person name="Berard A."/>
            <person name="Deniot G."/>
            <person name="Guan M."/>
            <person name="Liu Z."/>
            <person name="Sun F."/>
            <person name="Lim Y.P."/>
            <person name="Lyons E."/>
            <person name="Town C.D."/>
            <person name="Bancroft I."/>
            <person name="Wang X."/>
            <person name="Meng J."/>
            <person name="Ma J."/>
            <person name="Pires J.C."/>
            <person name="King G.J."/>
            <person name="Brunel D."/>
            <person name="Delourme R."/>
            <person name="Renard M."/>
            <person name="Aury J.M."/>
            <person name="Adams K.L."/>
            <person name="Batley J."/>
            <person name="Snowdon R.J."/>
            <person name="Tost J."/>
            <person name="Edwards D."/>
            <person name="Zhou Y."/>
            <person name="Hua W."/>
            <person name="Sharpe A.G."/>
            <person name="Paterson A.H."/>
            <person name="Guan C."/>
            <person name="Wincker P."/>
        </authorList>
    </citation>
    <scope>NUCLEOTIDE SEQUENCE [LARGE SCALE GENOMIC DNA]</scope>
</reference>
<sequence length="24" mass="2687">MIGQRVHVPNGRVARSDRLLSLPD</sequence>
<dbReference type="PaxDb" id="3708-A0A078JYX0"/>
<accession>A0A078JYX0</accession>
<dbReference type="Gramene" id="CDY70852">
    <property type="protein sequence ID" value="CDY70852"/>
    <property type="gene ID" value="GSBRNA2T00007932001"/>
</dbReference>
<proteinExistence type="predicted"/>
<reference evidence="1" key="2">
    <citation type="submission" date="2014-06" db="EMBL/GenBank/DDBJ databases">
        <authorList>
            <person name="Genoscope - CEA"/>
        </authorList>
    </citation>
    <scope>NUCLEOTIDE SEQUENCE</scope>
</reference>
<gene>
    <name evidence="1" type="primary">BnaAnng35260D</name>
    <name evidence="1" type="ORF">GSBRNA2T00007932001</name>
</gene>
<organism evidence="1">
    <name type="scientific">Brassica napus</name>
    <name type="common">Rape</name>
    <dbReference type="NCBI Taxonomy" id="3708"/>
    <lineage>
        <taxon>Eukaryota</taxon>
        <taxon>Viridiplantae</taxon>
        <taxon>Streptophyta</taxon>
        <taxon>Embryophyta</taxon>
        <taxon>Tracheophyta</taxon>
        <taxon>Spermatophyta</taxon>
        <taxon>Magnoliopsida</taxon>
        <taxon>eudicotyledons</taxon>
        <taxon>Gunneridae</taxon>
        <taxon>Pentapetalae</taxon>
        <taxon>rosids</taxon>
        <taxon>malvids</taxon>
        <taxon>Brassicales</taxon>
        <taxon>Brassicaceae</taxon>
        <taxon>Brassiceae</taxon>
        <taxon>Brassica</taxon>
    </lineage>
</organism>
<dbReference type="AlphaFoldDB" id="A0A078JYX0"/>
<dbReference type="EMBL" id="LK043517">
    <property type="protein sequence ID" value="CDY70852.1"/>
    <property type="molecule type" value="Genomic_DNA"/>
</dbReference>
<protein>
    <submittedName>
        <fullName evidence="1">BnaAnng35260D protein</fullName>
    </submittedName>
</protein>
<name>A0A078JYX0_BRANA</name>
<evidence type="ECO:0000313" key="1">
    <source>
        <dbReference type="EMBL" id="CDY70852.1"/>
    </source>
</evidence>